<feature type="transmembrane region" description="Helical" evidence="1">
    <location>
        <begin position="189"/>
        <end position="214"/>
    </location>
</feature>
<feature type="domain" description="DUF4010" evidence="2">
    <location>
        <begin position="135"/>
        <end position="346"/>
    </location>
</feature>
<reference evidence="3 4" key="1">
    <citation type="journal article" date="2015" name="Nature">
        <title>rRNA introns, odd ribosomes, and small enigmatic genomes across a large radiation of phyla.</title>
        <authorList>
            <person name="Brown C.T."/>
            <person name="Hug L.A."/>
            <person name="Thomas B.C."/>
            <person name="Sharon I."/>
            <person name="Castelle C.J."/>
            <person name="Singh A."/>
            <person name="Wilkins M.J."/>
            <person name="Williams K.H."/>
            <person name="Banfield J.F."/>
        </authorList>
    </citation>
    <scope>NUCLEOTIDE SEQUENCE [LARGE SCALE GENOMIC DNA]</scope>
</reference>
<feature type="transmembrane region" description="Helical" evidence="1">
    <location>
        <begin position="324"/>
        <end position="346"/>
    </location>
</feature>
<dbReference type="PANTHER" id="PTHR39084:SF1">
    <property type="entry name" value="DUF4010 DOMAIN-CONTAINING PROTEIN"/>
    <property type="match status" value="1"/>
</dbReference>
<protein>
    <recommendedName>
        <fullName evidence="2">DUF4010 domain-containing protein</fullName>
    </recommendedName>
</protein>
<proteinExistence type="predicted"/>
<keyword evidence="1" id="KW-0812">Transmembrane</keyword>
<comment type="caution">
    <text evidence="3">The sequence shown here is derived from an EMBL/GenBank/DDBJ whole genome shotgun (WGS) entry which is preliminary data.</text>
</comment>
<feature type="transmembrane region" description="Helical" evidence="1">
    <location>
        <begin position="25"/>
        <end position="54"/>
    </location>
</feature>
<evidence type="ECO:0000259" key="2">
    <source>
        <dbReference type="Pfam" id="PF13194"/>
    </source>
</evidence>
<evidence type="ECO:0000313" key="4">
    <source>
        <dbReference type="Proteomes" id="UP000034457"/>
    </source>
</evidence>
<organism evidence="3 4">
    <name type="scientific">Candidatus Roizmanbacteria bacterium GW2011_GWA2_35_19</name>
    <dbReference type="NCBI Taxonomy" id="1618478"/>
    <lineage>
        <taxon>Bacteria</taxon>
        <taxon>Candidatus Roizmaniibacteriota</taxon>
    </lineage>
</organism>
<keyword evidence="1" id="KW-1133">Transmembrane helix</keyword>
<dbReference type="Pfam" id="PF13194">
    <property type="entry name" value="DUF4010"/>
    <property type="match status" value="1"/>
</dbReference>
<evidence type="ECO:0000313" key="3">
    <source>
        <dbReference type="EMBL" id="KKP69869.1"/>
    </source>
</evidence>
<keyword evidence="1" id="KW-0472">Membrane</keyword>
<feature type="transmembrane region" description="Helical" evidence="1">
    <location>
        <begin position="352"/>
        <end position="374"/>
    </location>
</feature>
<dbReference type="PANTHER" id="PTHR39084">
    <property type="entry name" value="MEMBRANE PROTEIN-RELATED"/>
    <property type="match status" value="1"/>
</dbReference>
<sequence length="375" mass="41091">MVLLISYFLTGSILNKDNGITTELAIVFSYLIGFFISLQVFPYHLIIAMVIILVGILNIKNKLHSFIEKIKDYEFKAFLSYAIITLVVLPFLPNQNFGISDIPNFSSILNLIGINTVNLAKVPLFNPFNIWRVVVIITGVDILGYILEKTIGQKKGWLFTSLAGGFISSTSTTQSLALKSKNSKDINKLTAGAIFANFSSFTQLFILVVTVNGAFFIKSFFYILSLLVTSFAAGIYFLNKEEKSTVDNLTETKKILKDDKIFALGPALKFAVIFLLVTIVTKVSLVFFGDRGFIITAALASVTGLDATTINVSQLAGHSISYKLGLIALIIANAINLLTKSAYSFTQGNRRFAINFFVSSLIIIAGSLVSLIFAT</sequence>
<feature type="transmembrane region" description="Helical" evidence="1">
    <location>
        <begin position="292"/>
        <end position="312"/>
    </location>
</feature>
<feature type="transmembrane region" description="Helical" evidence="1">
    <location>
        <begin position="260"/>
        <end position="280"/>
    </location>
</feature>
<gene>
    <name evidence="3" type="ORF">UR68_C0047G0011</name>
</gene>
<dbReference type="Proteomes" id="UP000034457">
    <property type="component" value="Unassembled WGS sequence"/>
</dbReference>
<accession>A0A0G0BK47</accession>
<feature type="transmembrane region" description="Helical" evidence="1">
    <location>
        <begin position="75"/>
        <end position="92"/>
    </location>
</feature>
<name>A0A0G0BK47_9BACT</name>
<evidence type="ECO:0000256" key="1">
    <source>
        <dbReference type="SAM" id="Phobius"/>
    </source>
</evidence>
<feature type="transmembrane region" description="Helical" evidence="1">
    <location>
        <begin position="130"/>
        <end position="147"/>
    </location>
</feature>
<dbReference type="AlphaFoldDB" id="A0A0G0BK47"/>
<dbReference type="EMBL" id="LBQC01000047">
    <property type="protein sequence ID" value="KKP69869.1"/>
    <property type="molecule type" value="Genomic_DNA"/>
</dbReference>
<feature type="transmembrane region" description="Helical" evidence="1">
    <location>
        <begin position="220"/>
        <end position="239"/>
    </location>
</feature>
<dbReference type="InterPro" id="IPR025105">
    <property type="entry name" value="DUF4010"/>
</dbReference>